<dbReference type="eggNOG" id="COG1277">
    <property type="taxonomic scope" value="Bacteria"/>
</dbReference>
<accession>U2TB13</accession>
<name>U2TB13_9ACTN</name>
<dbReference type="RefSeq" id="WP_021725245.1">
    <property type="nucleotide sequence ID" value="NZ_AWEZ01000016.1"/>
</dbReference>
<comment type="caution">
    <text evidence="2">The sequence shown here is derived from an EMBL/GenBank/DDBJ whole genome shotgun (WGS) entry which is preliminary data.</text>
</comment>
<sequence>MPSLIAFELKKTLSRRVSLLTCIGVALLMCGIMALNVAETRVQAGAGRVLAGTEAIAYERSEAAAHAGILTPQRVREDLEGYRSMAFGTVSPDDVLDVSDEAAYSLMLESHDAATFETMSNKYYAYLLSPWHVRGQEPCQTVAGLSSDEEGDFYGAVDARYQELIHGGNGWDYTDAEVAYWTSRQAAVSRPLSYGYAGGWVDVLDCLGFLAFPMIAICVVLAPVFSSEYQDGTDAVILATRHGRGRLVTAKVAASLLFSTAYFALCAAILCGIALGAFGVEGGDLPVQLVSVTAPYALTMGQAVAVGVALAYLMAMGFAALTLALSSRTRSTLSVFMVDVVLVLMTALIPTGDVDLLERLSYLFPTNALAPSPLFTQGVSYAPGPVVLDLEAVVTALYGLALVVCVPLSAVSFRRHQVA</sequence>
<dbReference type="GO" id="GO:0005886">
    <property type="term" value="C:plasma membrane"/>
    <property type="evidence" value="ECO:0007669"/>
    <property type="project" value="UniProtKB-SubCell"/>
</dbReference>
<dbReference type="PANTHER" id="PTHR37305">
    <property type="entry name" value="INTEGRAL MEMBRANE PROTEIN-RELATED"/>
    <property type="match status" value="1"/>
</dbReference>
<keyword evidence="1" id="KW-0812">Transmembrane</keyword>
<dbReference type="PANTHER" id="PTHR37305:SF1">
    <property type="entry name" value="MEMBRANE PROTEIN"/>
    <property type="match status" value="1"/>
</dbReference>
<reference evidence="2 3" key="1">
    <citation type="submission" date="2013-08" db="EMBL/GenBank/DDBJ databases">
        <authorList>
            <person name="Durkin A.S."/>
            <person name="Haft D.R."/>
            <person name="McCorrison J."/>
            <person name="Torralba M."/>
            <person name="Gillis M."/>
            <person name="Haft D.H."/>
            <person name="Methe B."/>
            <person name="Sutton G."/>
            <person name="Nelson K.E."/>
        </authorList>
    </citation>
    <scope>NUCLEOTIDE SEQUENCE [LARGE SCALE GENOMIC DNA]</scope>
    <source>
        <strain evidence="2 3">F0195</strain>
    </source>
</reference>
<feature type="transmembrane region" description="Helical" evidence="1">
    <location>
        <begin position="17"/>
        <end position="38"/>
    </location>
</feature>
<dbReference type="AlphaFoldDB" id="U2TB13"/>
<gene>
    <name evidence="2" type="ORF">HMPREF1316_2158</name>
</gene>
<dbReference type="PATRIC" id="fig|1125712.3.peg.390"/>
<evidence type="ECO:0000313" key="3">
    <source>
        <dbReference type="Proteomes" id="UP000016638"/>
    </source>
</evidence>
<feature type="transmembrane region" description="Helical" evidence="1">
    <location>
        <begin position="300"/>
        <end position="325"/>
    </location>
</feature>
<dbReference type="OrthoDB" id="1700423at2"/>
<evidence type="ECO:0000256" key="1">
    <source>
        <dbReference type="SAM" id="Phobius"/>
    </source>
</evidence>
<organism evidence="2 3">
    <name type="scientific">Olsenella profusa F0195</name>
    <dbReference type="NCBI Taxonomy" id="1125712"/>
    <lineage>
        <taxon>Bacteria</taxon>
        <taxon>Bacillati</taxon>
        <taxon>Actinomycetota</taxon>
        <taxon>Coriobacteriia</taxon>
        <taxon>Coriobacteriales</taxon>
        <taxon>Atopobiaceae</taxon>
        <taxon>Olsenella</taxon>
    </lineage>
</organism>
<feature type="transmembrane region" description="Helical" evidence="1">
    <location>
        <begin position="332"/>
        <end position="352"/>
    </location>
</feature>
<proteinExistence type="predicted"/>
<feature type="transmembrane region" description="Helical" evidence="1">
    <location>
        <begin position="252"/>
        <end position="280"/>
    </location>
</feature>
<dbReference type="Proteomes" id="UP000016638">
    <property type="component" value="Unassembled WGS sequence"/>
</dbReference>
<protein>
    <submittedName>
        <fullName evidence="2">ABC-2 family transporter protein</fullName>
    </submittedName>
</protein>
<dbReference type="Pfam" id="PF12679">
    <property type="entry name" value="ABC2_membrane_2"/>
    <property type="match status" value="1"/>
</dbReference>
<keyword evidence="1" id="KW-0472">Membrane</keyword>
<evidence type="ECO:0000313" key="2">
    <source>
        <dbReference type="EMBL" id="ERL10229.1"/>
    </source>
</evidence>
<feature type="transmembrane region" description="Helical" evidence="1">
    <location>
        <begin position="392"/>
        <end position="413"/>
    </location>
</feature>
<dbReference type="EMBL" id="AWEZ01000016">
    <property type="protein sequence ID" value="ERL10229.1"/>
    <property type="molecule type" value="Genomic_DNA"/>
</dbReference>
<keyword evidence="3" id="KW-1185">Reference proteome</keyword>
<dbReference type="STRING" id="1125712.HMPREF1316_2158"/>
<dbReference type="GO" id="GO:0140359">
    <property type="term" value="F:ABC-type transporter activity"/>
    <property type="evidence" value="ECO:0007669"/>
    <property type="project" value="InterPro"/>
</dbReference>
<keyword evidence="1" id="KW-1133">Transmembrane helix</keyword>